<name>A0ABX7BL04_9CAUL</name>
<dbReference type="EMBL" id="CP067977">
    <property type="protein sequence ID" value="QQQ17523.1"/>
    <property type="molecule type" value="Genomic_DNA"/>
</dbReference>
<dbReference type="RefSeq" id="WP_201101897.1">
    <property type="nucleotide sequence ID" value="NZ_CP067977.1"/>
</dbReference>
<reference evidence="1 2" key="1">
    <citation type="submission" date="2021-01" db="EMBL/GenBank/DDBJ databases">
        <title>Brevundimonas vitis sp. nov., an bacterium isolated from grape (Vitis vinifera).</title>
        <authorList>
            <person name="Jiang L."/>
            <person name="Lee J."/>
        </authorList>
    </citation>
    <scope>NUCLEOTIDE SEQUENCE [LARGE SCALE GENOMIC DNA]</scope>
    <source>
        <strain evidence="1 2">GRTSA-9</strain>
    </source>
</reference>
<evidence type="ECO:0000313" key="1">
    <source>
        <dbReference type="EMBL" id="QQQ17523.1"/>
    </source>
</evidence>
<organism evidence="1 2">
    <name type="scientific">Brevundimonas vitisensis</name>
    <dbReference type="NCBI Taxonomy" id="2800818"/>
    <lineage>
        <taxon>Bacteria</taxon>
        <taxon>Pseudomonadati</taxon>
        <taxon>Pseudomonadota</taxon>
        <taxon>Alphaproteobacteria</taxon>
        <taxon>Caulobacterales</taxon>
        <taxon>Caulobacteraceae</taxon>
        <taxon>Brevundimonas</taxon>
    </lineage>
</organism>
<dbReference type="Proteomes" id="UP000595448">
    <property type="component" value="Chromosome"/>
</dbReference>
<sequence>MLQEPPHDPERARLDQAVRQAVTARLRAGTDPAPDAAALALRSLLTGSDSATRAVIRAVWGRIEAGQTGAPLVCGGLSRLLAADRYGLGGQVVAEPEAALSAISKGGQALIDLSGVRPWWGRLLALPHLRIIAGLPDDRAGLPQALMVAARPTGPTGDDRTFWVTDANQSDLRIVEALGLAGLAATPLASAGGLKLFMLAGYVQAEDARLTAAPGLLSGVIGAAPQF</sequence>
<proteinExistence type="predicted"/>
<accession>A0ABX7BL04</accession>
<evidence type="ECO:0000313" key="2">
    <source>
        <dbReference type="Proteomes" id="UP000595448"/>
    </source>
</evidence>
<protein>
    <recommendedName>
        <fullName evidence="3">Chorismate mutase</fullName>
    </recommendedName>
</protein>
<evidence type="ECO:0008006" key="3">
    <source>
        <dbReference type="Google" id="ProtNLM"/>
    </source>
</evidence>
<keyword evidence="2" id="KW-1185">Reference proteome</keyword>
<gene>
    <name evidence="1" type="ORF">JIP62_09165</name>
</gene>